<evidence type="ECO:0008006" key="4">
    <source>
        <dbReference type="Google" id="ProtNLM"/>
    </source>
</evidence>
<protein>
    <recommendedName>
        <fullName evidence="4">DUF4468 domain-containing protein</fullName>
    </recommendedName>
</protein>
<dbReference type="EMBL" id="QWGR01000016">
    <property type="protein sequence ID" value="RIJ46261.1"/>
    <property type="molecule type" value="Genomic_DNA"/>
</dbReference>
<evidence type="ECO:0000313" key="3">
    <source>
        <dbReference type="Proteomes" id="UP000265926"/>
    </source>
</evidence>
<dbReference type="RefSeq" id="WP_119439765.1">
    <property type="nucleotide sequence ID" value="NZ_QWGR01000016.1"/>
</dbReference>
<feature type="signal peptide" evidence="1">
    <location>
        <begin position="1"/>
        <end position="19"/>
    </location>
</feature>
<reference evidence="2 3" key="1">
    <citation type="submission" date="2018-08" db="EMBL/GenBank/DDBJ databases">
        <title>Pallidiluteibacterium maritimus gen. nov., sp. nov., isolated from coastal sediment.</title>
        <authorList>
            <person name="Zhou L.Y."/>
        </authorList>
    </citation>
    <scope>NUCLEOTIDE SEQUENCE [LARGE SCALE GENOMIC DNA]</scope>
    <source>
        <strain evidence="2 3">XSD2</strain>
    </source>
</reference>
<keyword evidence="3" id="KW-1185">Reference proteome</keyword>
<organism evidence="2 3">
    <name type="scientific">Maribellus luteus</name>
    <dbReference type="NCBI Taxonomy" id="2305463"/>
    <lineage>
        <taxon>Bacteria</taxon>
        <taxon>Pseudomonadati</taxon>
        <taxon>Bacteroidota</taxon>
        <taxon>Bacteroidia</taxon>
        <taxon>Marinilabiliales</taxon>
        <taxon>Prolixibacteraceae</taxon>
        <taxon>Maribellus</taxon>
    </lineage>
</organism>
<feature type="chain" id="PRO_5017461514" description="DUF4468 domain-containing protein" evidence="1">
    <location>
        <begin position="20"/>
        <end position="165"/>
    </location>
</feature>
<accession>A0A399SVD2</accession>
<comment type="caution">
    <text evidence="2">The sequence shown here is derived from an EMBL/GenBank/DDBJ whole genome shotgun (WGS) entry which is preliminary data.</text>
</comment>
<gene>
    <name evidence="2" type="ORF">D1614_20025</name>
</gene>
<name>A0A399SVD2_9BACT</name>
<keyword evidence="1" id="KW-0732">Signal</keyword>
<dbReference type="AlphaFoldDB" id="A0A399SVD2"/>
<dbReference type="OrthoDB" id="1438348at2"/>
<proteinExistence type="predicted"/>
<sequence length="165" mass="19304">MKNWILIAIMLTFQLPLFAHEDTPIKLSKEGKLIGLPEKYANAEFNRATFTLAINDKQIIIPECIKEFFKDYKDYDISFSASWYHNSELLPHYIHMDITTAENPYGCQVFFNLETLEIYQVNKPGVISKKGYPRFYTANEQIISEECRKSVLNSITPLQRDRIAW</sequence>
<evidence type="ECO:0000256" key="1">
    <source>
        <dbReference type="SAM" id="SignalP"/>
    </source>
</evidence>
<evidence type="ECO:0000313" key="2">
    <source>
        <dbReference type="EMBL" id="RIJ46261.1"/>
    </source>
</evidence>
<dbReference type="Proteomes" id="UP000265926">
    <property type="component" value="Unassembled WGS sequence"/>
</dbReference>